<evidence type="ECO:0000313" key="4">
    <source>
        <dbReference type="Proteomes" id="UP001227230"/>
    </source>
</evidence>
<reference evidence="3 4" key="1">
    <citation type="journal article" date="2023" name="Hortic Res">
        <title>The complete reference genome for grapevine (Vitis vinifera L.) genetics and breeding.</title>
        <authorList>
            <person name="Shi X."/>
            <person name="Cao S."/>
            <person name="Wang X."/>
            <person name="Huang S."/>
            <person name="Wang Y."/>
            <person name="Liu Z."/>
            <person name="Liu W."/>
            <person name="Leng X."/>
            <person name="Peng Y."/>
            <person name="Wang N."/>
            <person name="Wang Y."/>
            <person name="Ma Z."/>
            <person name="Xu X."/>
            <person name="Zhang F."/>
            <person name="Xue H."/>
            <person name="Zhong H."/>
            <person name="Wang Y."/>
            <person name="Zhang K."/>
            <person name="Velt A."/>
            <person name="Avia K."/>
            <person name="Holtgrawe D."/>
            <person name="Grimplet J."/>
            <person name="Matus J.T."/>
            <person name="Ware D."/>
            <person name="Wu X."/>
            <person name="Wang H."/>
            <person name="Liu C."/>
            <person name="Fang Y."/>
            <person name="Rustenholz C."/>
            <person name="Cheng Z."/>
            <person name="Xiao H."/>
            <person name="Zhou Y."/>
        </authorList>
    </citation>
    <scope>NUCLEOTIDE SEQUENCE [LARGE SCALE GENOMIC DNA]</scope>
    <source>
        <strain evidence="4">cv. Pinot noir / PN40024</strain>
        <tissue evidence="3">Leaf</tissue>
    </source>
</reference>
<dbReference type="InterPro" id="IPR018333">
    <property type="entry name" value="Squalene_cyclase"/>
</dbReference>
<keyword evidence="4" id="KW-1185">Reference proteome</keyword>
<proteinExistence type="predicted"/>
<dbReference type="Proteomes" id="UP001227230">
    <property type="component" value="Chromosome 4"/>
</dbReference>
<protein>
    <recommendedName>
        <fullName evidence="2">Squalene cyclase N-terminal domain-containing protein</fullName>
    </recommendedName>
</protein>
<evidence type="ECO:0000313" key="3">
    <source>
        <dbReference type="EMBL" id="WJZ85030.1"/>
    </source>
</evidence>
<feature type="domain" description="Squalene cyclase N-terminal" evidence="2">
    <location>
        <begin position="112"/>
        <end position="251"/>
    </location>
</feature>
<organism evidence="3 4">
    <name type="scientific">Vitis vinifera</name>
    <name type="common">Grape</name>
    <dbReference type="NCBI Taxonomy" id="29760"/>
    <lineage>
        <taxon>Eukaryota</taxon>
        <taxon>Viridiplantae</taxon>
        <taxon>Streptophyta</taxon>
        <taxon>Embryophyta</taxon>
        <taxon>Tracheophyta</taxon>
        <taxon>Spermatophyta</taxon>
        <taxon>Magnoliopsida</taxon>
        <taxon>eudicotyledons</taxon>
        <taxon>Gunneridae</taxon>
        <taxon>Pentapetalae</taxon>
        <taxon>rosids</taxon>
        <taxon>Vitales</taxon>
        <taxon>Vitaceae</taxon>
        <taxon>Viteae</taxon>
        <taxon>Vitis</taxon>
    </lineage>
</organism>
<dbReference type="Gene3D" id="1.50.10.20">
    <property type="match status" value="1"/>
</dbReference>
<dbReference type="SUPFAM" id="SSF48239">
    <property type="entry name" value="Terpenoid cyclases/Protein prenyltransferases"/>
    <property type="match status" value="1"/>
</dbReference>
<dbReference type="PANTHER" id="PTHR11764:SF58">
    <property type="entry name" value="BETA-AMYRIN SYNTHASE-RELATED"/>
    <property type="match status" value="1"/>
</dbReference>
<name>A0ABY9BQP8_VITVI</name>
<evidence type="ECO:0000256" key="1">
    <source>
        <dbReference type="ARBA" id="ARBA00023235"/>
    </source>
</evidence>
<gene>
    <name evidence="3" type="ORF">VitviT2T_004599</name>
</gene>
<dbReference type="InterPro" id="IPR008930">
    <property type="entry name" value="Terpenoid_cyclase/PrenylTrfase"/>
</dbReference>
<dbReference type="PANTHER" id="PTHR11764">
    <property type="entry name" value="TERPENE CYCLASE/MUTASE FAMILY MEMBER"/>
    <property type="match status" value="1"/>
</dbReference>
<evidence type="ECO:0000259" key="2">
    <source>
        <dbReference type="Pfam" id="PF13249"/>
    </source>
</evidence>
<keyword evidence="1" id="KW-0413">Isomerase</keyword>
<accession>A0ABY9BQP8</accession>
<sequence length="283" mass="32431">MLMKGPVRLTEKERMWRLKIAQGDDPYLYSTNNFVGRQTWEFDPNYANSQELHQVEIARQHFLDNHFHVKSSSDALHHIRLLKENNFQQTILPVKIGENEEVTHEVATATLRRAIRFYLTLQASDGHWPAENTGHLFFLPPLVMCLYITGHLNTISISTSEGDSPNQDGGWGLHVEGHSTMFCTTLNYICTRLLGEGPNGGQDNAVARAQKWILDRRGVTRIPTWGKTWLSILGVFDWSGNNPMPPEFWMLHFYLCIQQRCGATVGWCTCQCHIYMGRDLSVQ</sequence>
<dbReference type="EMBL" id="CP126651">
    <property type="protein sequence ID" value="WJZ85030.1"/>
    <property type="molecule type" value="Genomic_DNA"/>
</dbReference>
<dbReference type="Pfam" id="PF13249">
    <property type="entry name" value="SQHop_cyclase_N"/>
    <property type="match status" value="1"/>
</dbReference>
<dbReference type="InterPro" id="IPR032697">
    <property type="entry name" value="SQ_cyclase_N"/>
</dbReference>